<name>A0A1G6IZC8_9PSEU</name>
<accession>A0A1G6IZC8</accession>
<gene>
    <name evidence="9" type="ORF">SAMN05421630_101457</name>
</gene>
<evidence type="ECO:0000256" key="2">
    <source>
        <dbReference type="ARBA" id="ARBA00022448"/>
    </source>
</evidence>
<dbReference type="OrthoDB" id="5100908at2"/>
<feature type="transmembrane region" description="Helical" evidence="8">
    <location>
        <begin position="109"/>
        <end position="129"/>
    </location>
</feature>
<dbReference type="Gene3D" id="1.10.3720.10">
    <property type="entry name" value="MetI-like"/>
    <property type="match status" value="2"/>
</dbReference>
<dbReference type="Pfam" id="PF00528">
    <property type="entry name" value="BPD_transp_1"/>
    <property type="match status" value="2"/>
</dbReference>
<feature type="transmembrane region" description="Helical" evidence="8">
    <location>
        <begin position="75"/>
        <end position="97"/>
    </location>
</feature>
<feature type="transmembrane region" description="Helical" evidence="8">
    <location>
        <begin position="428"/>
        <end position="446"/>
    </location>
</feature>
<keyword evidence="7 8" id="KW-0472">Membrane</keyword>
<evidence type="ECO:0000256" key="8">
    <source>
        <dbReference type="RuleBase" id="RU363032"/>
    </source>
</evidence>
<reference evidence="9 10" key="1">
    <citation type="submission" date="2016-10" db="EMBL/GenBank/DDBJ databases">
        <authorList>
            <person name="de Groot N.N."/>
        </authorList>
    </citation>
    <scope>NUCLEOTIDE SEQUENCE [LARGE SCALE GENOMIC DNA]</scope>
    <source>
        <strain evidence="9 10">CGMCC 4.5506</strain>
    </source>
</reference>
<dbReference type="InterPro" id="IPR035906">
    <property type="entry name" value="MetI-like_sf"/>
</dbReference>
<dbReference type="GO" id="GO:0005886">
    <property type="term" value="C:plasma membrane"/>
    <property type="evidence" value="ECO:0007669"/>
    <property type="project" value="UniProtKB-SubCell"/>
</dbReference>
<organism evidence="9 10">
    <name type="scientific">Prauserella marina</name>
    <dbReference type="NCBI Taxonomy" id="530584"/>
    <lineage>
        <taxon>Bacteria</taxon>
        <taxon>Bacillati</taxon>
        <taxon>Actinomycetota</taxon>
        <taxon>Actinomycetes</taxon>
        <taxon>Pseudonocardiales</taxon>
        <taxon>Pseudonocardiaceae</taxon>
        <taxon>Prauserella</taxon>
    </lineage>
</organism>
<evidence type="ECO:0000313" key="10">
    <source>
        <dbReference type="Proteomes" id="UP000199494"/>
    </source>
</evidence>
<proteinExistence type="inferred from homology"/>
<evidence type="ECO:0000256" key="4">
    <source>
        <dbReference type="ARBA" id="ARBA00022519"/>
    </source>
</evidence>
<keyword evidence="6 8" id="KW-1133">Transmembrane helix</keyword>
<keyword evidence="2 8" id="KW-0813">Transport</keyword>
<evidence type="ECO:0000256" key="3">
    <source>
        <dbReference type="ARBA" id="ARBA00022475"/>
    </source>
</evidence>
<dbReference type="PROSITE" id="PS50928">
    <property type="entry name" value="ABC_TM1"/>
    <property type="match status" value="2"/>
</dbReference>
<dbReference type="AlphaFoldDB" id="A0A1G6IZC8"/>
<evidence type="ECO:0000256" key="7">
    <source>
        <dbReference type="ARBA" id="ARBA00023136"/>
    </source>
</evidence>
<dbReference type="CDD" id="cd06261">
    <property type="entry name" value="TM_PBP2"/>
    <property type="match status" value="2"/>
</dbReference>
<feature type="transmembrane region" description="Helical" evidence="8">
    <location>
        <begin position="149"/>
        <end position="174"/>
    </location>
</feature>
<keyword evidence="3" id="KW-1003">Cell membrane</keyword>
<dbReference type="PANTHER" id="PTHR43357:SF4">
    <property type="entry name" value="INNER MEMBRANE ABC TRANSPORTER PERMEASE PROTEIN YDCV"/>
    <property type="match status" value="1"/>
</dbReference>
<feature type="transmembrane region" description="Helical" evidence="8">
    <location>
        <begin position="21"/>
        <end position="42"/>
    </location>
</feature>
<comment type="subcellular location">
    <subcellularLocation>
        <location evidence="1">Cell inner membrane</location>
        <topology evidence="1">Multi-pass membrane protein</topology>
    </subcellularLocation>
    <subcellularLocation>
        <location evidence="8">Cell membrane</location>
        <topology evidence="8">Multi-pass membrane protein</topology>
    </subcellularLocation>
</comment>
<evidence type="ECO:0000256" key="5">
    <source>
        <dbReference type="ARBA" id="ARBA00022692"/>
    </source>
</evidence>
<protein>
    <submittedName>
        <fullName evidence="9">Iron(III) transport system permease protein</fullName>
    </submittedName>
</protein>
<evidence type="ECO:0000256" key="1">
    <source>
        <dbReference type="ARBA" id="ARBA00004429"/>
    </source>
</evidence>
<feature type="transmembrane region" description="Helical" evidence="8">
    <location>
        <begin position="368"/>
        <end position="390"/>
    </location>
</feature>
<keyword evidence="4" id="KW-0997">Cell inner membrane</keyword>
<feature type="transmembrane region" description="Helical" evidence="8">
    <location>
        <begin position="402"/>
        <end position="422"/>
    </location>
</feature>
<dbReference type="Proteomes" id="UP000199494">
    <property type="component" value="Unassembled WGS sequence"/>
</dbReference>
<feature type="transmembrane region" description="Helical" evidence="8">
    <location>
        <begin position="306"/>
        <end position="332"/>
    </location>
</feature>
<feature type="transmembrane region" description="Helical" evidence="8">
    <location>
        <begin position="486"/>
        <end position="504"/>
    </location>
</feature>
<evidence type="ECO:0000313" key="9">
    <source>
        <dbReference type="EMBL" id="SDC11146.1"/>
    </source>
</evidence>
<evidence type="ECO:0000256" key="6">
    <source>
        <dbReference type="ARBA" id="ARBA00022989"/>
    </source>
</evidence>
<feature type="transmembrane region" description="Helical" evidence="8">
    <location>
        <begin position="256"/>
        <end position="276"/>
    </location>
</feature>
<dbReference type="GO" id="GO:0055085">
    <property type="term" value="P:transmembrane transport"/>
    <property type="evidence" value="ECO:0007669"/>
    <property type="project" value="InterPro"/>
</dbReference>
<dbReference type="PANTHER" id="PTHR43357">
    <property type="entry name" value="INNER MEMBRANE ABC TRANSPORTER PERMEASE PROTEIN YDCV"/>
    <property type="match status" value="1"/>
</dbReference>
<keyword evidence="5 8" id="KW-0812">Transmembrane</keyword>
<dbReference type="InterPro" id="IPR000515">
    <property type="entry name" value="MetI-like"/>
</dbReference>
<dbReference type="SUPFAM" id="SSF161098">
    <property type="entry name" value="MetI-like"/>
    <property type="match status" value="2"/>
</dbReference>
<sequence>MLTMSEAPPVRGRRFTVEKGLPVLWCVGAFFLVAVPVGGLVWRSLQIGDTGVLGLGNYSAALAEPGIIEAIFNSLWIGLATTAGALLIAVPFAFFVSRTDMPARKFFRSVAVLTFAAPGFIAAMGWILLLGPRNGLLNQYVLTPLGLPAFNIFGPQGIVLVLSFFLYPLIFLPVTDALDNMDSRLEEAAASLGAGRWHTLRRIVLPLILPPVFSGSLLVFISAFVIFGPVALLGGPVGFQTIPTAMLQLMSFPPRIEYAAVLALPVLVVLGGLLVLQRRLYGRRRYTTVGGKPGQQRRIQLGRWRWLAFLGGFAVIMISVVLPFGVLLLTSFRKAIGLPLSWDNLVLFDNYRALFDQPEIMLSFWNSLWISVVATVGSIVFAVLAAWLVSRARSRFTGVIQPAMLAPLAFPGAILGIAMIIAFSGQPFWIGGTVAIMLLAYLIRVVPQSFTYIHAGFAQLGGETEEAARSLGASWSETMRRVTVPLLRGPILSVAVLNFVLLFRELDISIFLYTGTNSVAPVVLYNLAAESRFQLMGALSVVVLAVNLGIVLLARRFLGVKLSH</sequence>
<feature type="transmembrane region" description="Helical" evidence="8">
    <location>
        <begin position="535"/>
        <end position="554"/>
    </location>
</feature>
<dbReference type="EMBL" id="FMZE01000001">
    <property type="protein sequence ID" value="SDC11146.1"/>
    <property type="molecule type" value="Genomic_DNA"/>
</dbReference>
<keyword evidence="10" id="KW-1185">Reference proteome</keyword>
<comment type="similarity">
    <text evidence="8">Belongs to the binding-protein-dependent transport system permease family.</text>
</comment>
<dbReference type="STRING" id="530584.SAMN05421630_101457"/>